<dbReference type="EMBL" id="DTFF01000059">
    <property type="protein sequence ID" value="HGI88081.1"/>
    <property type="molecule type" value="Genomic_DNA"/>
</dbReference>
<organism evidence="3">
    <name type="scientific">Ignisphaera aggregans</name>
    <dbReference type="NCBI Taxonomy" id="334771"/>
    <lineage>
        <taxon>Archaea</taxon>
        <taxon>Thermoproteota</taxon>
        <taxon>Thermoprotei</taxon>
        <taxon>Desulfurococcales</taxon>
        <taxon>Desulfurococcaceae</taxon>
        <taxon>Ignisphaera</taxon>
    </lineage>
</organism>
<dbReference type="AlphaFoldDB" id="A0A7C4BCK8"/>
<dbReference type="InterPro" id="IPR002347">
    <property type="entry name" value="SDR_fam"/>
</dbReference>
<comment type="caution">
    <text evidence="3">The sequence shown here is derived from an EMBL/GenBank/DDBJ whole genome shotgun (WGS) entry which is preliminary data.</text>
</comment>
<dbReference type="PRINTS" id="PR00081">
    <property type="entry name" value="GDHRDH"/>
</dbReference>
<name>A0A7C4BCK8_9CREN</name>
<keyword evidence="2" id="KW-0560">Oxidoreductase</keyword>
<proteinExistence type="inferred from homology"/>
<evidence type="ECO:0000256" key="1">
    <source>
        <dbReference type="ARBA" id="ARBA00006484"/>
    </source>
</evidence>
<dbReference type="GO" id="GO:0016616">
    <property type="term" value="F:oxidoreductase activity, acting on the CH-OH group of donors, NAD or NADP as acceptor"/>
    <property type="evidence" value="ECO:0007669"/>
    <property type="project" value="TreeGrafter"/>
</dbReference>
<protein>
    <submittedName>
        <fullName evidence="3">SDR family NAD(P)-dependent oxidoreductase</fullName>
    </submittedName>
</protein>
<dbReference type="PANTHER" id="PTHR24322:SF736">
    <property type="entry name" value="RETINOL DEHYDROGENASE 10"/>
    <property type="match status" value="1"/>
</dbReference>
<evidence type="ECO:0000313" key="3">
    <source>
        <dbReference type="EMBL" id="HGI88081.1"/>
    </source>
</evidence>
<comment type="similarity">
    <text evidence="1">Belongs to the short-chain dehydrogenases/reductases (SDR) family.</text>
</comment>
<reference evidence="3" key="1">
    <citation type="journal article" date="2020" name="mSystems">
        <title>Genome- and Community-Level Interaction Insights into Carbon Utilization and Element Cycling Functions of Hydrothermarchaeota in Hydrothermal Sediment.</title>
        <authorList>
            <person name="Zhou Z."/>
            <person name="Liu Y."/>
            <person name="Xu W."/>
            <person name="Pan J."/>
            <person name="Luo Z.H."/>
            <person name="Li M."/>
        </authorList>
    </citation>
    <scope>NUCLEOTIDE SEQUENCE [LARGE SCALE GENOMIC DNA]</scope>
    <source>
        <strain evidence="3">SpSt-732</strain>
    </source>
</reference>
<dbReference type="Pfam" id="PF00106">
    <property type="entry name" value="adh_short"/>
    <property type="match status" value="1"/>
</dbReference>
<evidence type="ECO:0000256" key="2">
    <source>
        <dbReference type="ARBA" id="ARBA00023002"/>
    </source>
</evidence>
<accession>A0A7C4BCK8</accession>
<dbReference type="PANTHER" id="PTHR24322">
    <property type="entry name" value="PKSB"/>
    <property type="match status" value="1"/>
</dbReference>
<dbReference type="SUPFAM" id="SSF51735">
    <property type="entry name" value="NAD(P)-binding Rossmann-fold domains"/>
    <property type="match status" value="1"/>
</dbReference>
<sequence length="104" mass="11347">MRFSGRVALATGGAMGIEREIALSFAKEGGTAILYNISEEVCRVAKEAEGLSARTLACRSDVGNRNEVEERVSKALQLFEKIDTLVNNAGMHPTKPFIEMSKEE</sequence>
<dbReference type="InterPro" id="IPR036291">
    <property type="entry name" value="NAD(P)-bd_dom_sf"/>
</dbReference>
<dbReference type="Gene3D" id="3.40.50.720">
    <property type="entry name" value="NAD(P)-binding Rossmann-like Domain"/>
    <property type="match status" value="1"/>
</dbReference>
<gene>
    <name evidence="3" type="ORF">ENV14_06825</name>
</gene>